<dbReference type="Proteomes" id="UP000264980">
    <property type="component" value="Chromosome"/>
</dbReference>
<organism evidence="1 2">
    <name type="scientific">Erwinia tracheiphila</name>
    <dbReference type="NCBI Taxonomy" id="65700"/>
    <lineage>
        <taxon>Bacteria</taxon>
        <taxon>Pseudomonadati</taxon>
        <taxon>Pseudomonadota</taxon>
        <taxon>Gammaproteobacteria</taxon>
        <taxon>Enterobacterales</taxon>
        <taxon>Erwiniaceae</taxon>
        <taxon>Erwinia</taxon>
    </lineage>
</organism>
<sequence length="159" mass="17900">MLMSKAAYAKHRGVSRQTVYDWITKGDVVMSGTKIDVAATERQTEKSGYSTLDMTWAEFWKSVRAGDGKLPPPATDEAIQQCVKRAADELGYSAGFLEDDGILLEDGDAEHYFTGYDLKENAWLAIRFMVRKLNRFFLDRLTMKSGMILSCDAGNLRRV</sequence>
<dbReference type="RefSeq" id="WP_233479897.1">
    <property type="nucleotide sequence ID" value="NZ_CP013970.1"/>
</dbReference>
<dbReference type="AlphaFoldDB" id="A0A345CUP9"/>
<evidence type="ECO:0000313" key="1">
    <source>
        <dbReference type="EMBL" id="AXF77166.1"/>
    </source>
</evidence>
<proteinExistence type="predicted"/>
<reference evidence="1 2" key="1">
    <citation type="submission" date="2016-01" db="EMBL/GenBank/DDBJ databases">
        <authorList>
            <person name="Oliw E.H."/>
        </authorList>
    </citation>
    <scope>NUCLEOTIDE SEQUENCE [LARGE SCALE GENOMIC DNA]</scope>
    <source>
        <strain evidence="1 2">MDcuke</strain>
    </source>
</reference>
<protein>
    <submittedName>
        <fullName evidence="1">Uncharacterized protein</fullName>
    </submittedName>
</protein>
<dbReference type="EMBL" id="CP013970">
    <property type="protein sequence ID" value="AXF77166.1"/>
    <property type="molecule type" value="Genomic_DNA"/>
</dbReference>
<gene>
    <name evidence="1" type="ORF">AV903_15855</name>
</gene>
<evidence type="ECO:0000313" key="2">
    <source>
        <dbReference type="Proteomes" id="UP000264980"/>
    </source>
</evidence>
<name>A0A345CUP9_9GAMM</name>
<accession>A0A345CUP9</accession>